<organism evidence="15 16">
    <name type="scientific">Thermoleophilum album</name>
    <dbReference type="NCBI Taxonomy" id="29539"/>
    <lineage>
        <taxon>Bacteria</taxon>
        <taxon>Bacillati</taxon>
        <taxon>Actinomycetota</taxon>
        <taxon>Thermoleophilia</taxon>
        <taxon>Thermoleophilales</taxon>
        <taxon>Thermoleophilaceae</taxon>
        <taxon>Thermoleophilum</taxon>
    </lineage>
</organism>
<keyword evidence="6 12" id="KW-0547">Nucleotide-binding</keyword>
<evidence type="ECO:0000256" key="5">
    <source>
        <dbReference type="ARBA" id="ARBA00022598"/>
    </source>
</evidence>
<dbReference type="GO" id="GO:0004641">
    <property type="term" value="F:phosphoribosylformylglycinamidine cyclo-ligase activity"/>
    <property type="evidence" value="ECO:0007669"/>
    <property type="project" value="UniProtKB-UniRule"/>
</dbReference>
<evidence type="ECO:0000256" key="1">
    <source>
        <dbReference type="ARBA" id="ARBA00004686"/>
    </source>
</evidence>
<dbReference type="HAMAP" id="MF_00741">
    <property type="entry name" value="AIRS"/>
    <property type="match status" value="1"/>
</dbReference>
<name>A0A1H6FLM8_THEAL</name>
<reference evidence="16" key="1">
    <citation type="submission" date="2016-10" db="EMBL/GenBank/DDBJ databases">
        <authorList>
            <person name="Varghese N."/>
            <person name="Submissions S."/>
        </authorList>
    </citation>
    <scope>NUCLEOTIDE SEQUENCE [LARGE SCALE GENOMIC DNA]</scope>
    <source>
        <strain evidence="16">ATCC 35263</strain>
    </source>
</reference>
<sequence>MSESERPAQPAYARAGVDQARAHAGVAAIVSELARAQGAVRSLVPDGHYAAVIDAGIGRALALATDGVGSKLVVAERLGRFDTVGVDCVAMNVNDVVCVGAKPLAFLDYVAVEEPDQAMLAAIGKGLAEGARRAGVVVPGGELAVVPDLLRGHPSPRGFDLVGFCLGIAEPKALVTGERIQPGDVIIGLPSSGVHANGLTLARAALPDLEERPPELQGRSVGEELLEPTEIYVPCILDLLASGVAVHGLAHITGDGLLNLLRLGRAVGYRVEEPLPTPPIFHLIQHRGEVSEAEMWEVFNMGCGFCCIVGEDASEAALSVVRDHYPAAAVIGTVSDRAGVVELPAQALVGRRGEGFKKLPT</sequence>
<dbReference type="GO" id="GO:0046084">
    <property type="term" value="P:adenine biosynthetic process"/>
    <property type="evidence" value="ECO:0007669"/>
    <property type="project" value="TreeGrafter"/>
</dbReference>
<comment type="catalytic activity">
    <reaction evidence="11 12">
        <text>2-formamido-N(1)-(5-O-phospho-beta-D-ribosyl)acetamidine + ATP = 5-amino-1-(5-phospho-beta-D-ribosyl)imidazole + ADP + phosphate + H(+)</text>
        <dbReference type="Rhea" id="RHEA:23032"/>
        <dbReference type="ChEBI" id="CHEBI:15378"/>
        <dbReference type="ChEBI" id="CHEBI:30616"/>
        <dbReference type="ChEBI" id="CHEBI:43474"/>
        <dbReference type="ChEBI" id="CHEBI:137981"/>
        <dbReference type="ChEBI" id="CHEBI:147287"/>
        <dbReference type="ChEBI" id="CHEBI:456216"/>
        <dbReference type="EC" id="6.3.3.1"/>
    </reaction>
</comment>
<dbReference type="InterPro" id="IPR016188">
    <property type="entry name" value="PurM-like_N"/>
</dbReference>
<comment type="subcellular location">
    <subcellularLocation>
        <location evidence="12">Cytoplasm</location>
    </subcellularLocation>
</comment>
<dbReference type="Pfam" id="PF00586">
    <property type="entry name" value="AIRS"/>
    <property type="match status" value="1"/>
</dbReference>
<dbReference type="GO" id="GO:0006189">
    <property type="term" value="P:'de novo' IMP biosynthetic process"/>
    <property type="evidence" value="ECO:0007669"/>
    <property type="project" value="UniProtKB-UniRule"/>
</dbReference>
<proteinExistence type="inferred from homology"/>
<evidence type="ECO:0000256" key="6">
    <source>
        <dbReference type="ARBA" id="ARBA00022741"/>
    </source>
</evidence>
<dbReference type="UniPathway" id="UPA00074">
    <property type="reaction ID" value="UER00129"/>
</dbReference>
<dbReference type="NCBIfam" id="TIGR00878">
    <property type="entry name" value="purM"/>
    <property type="match status" value="1"/>
</dbReference>
<dbReference type="PANTHER" id="PTHR10520">
    <property type="entry name" value="TRIFUNCTIONAL PURINE BIOSYNTHETIC PROTEIN ADENOSINE-3-RELATED"/>
    <property type="match status" value="1"/>
</dbReference>
<dbReference type="GO" id="GO:0005829">
    <property type="term" value="C:cytosol"/>
    <property type="evidence" value="ECO:0007669"/>
    <property type="project" value="TreeGrafter"/>
</dbReference>
<dbReference type="OrthoDB" id="9777881at2"/>
<dbReference type="AlphaFoldDB" id="A0A1H6FLM8"/>
<dbReference type="CDD" id="cd02196">
    <property type="entry name" value="PurM"/>
    <property type="match status" value="1"/>
</dbReference>
<evidence type="ECO:0000256" key="2">
    <source>
        <dbReference type="ARBA" id="ARBA00010280"/>
    </source>
</evidence>
<evidence type="ECO:0000256" key="11">
    <source>
        <dbReference type="ARBA" id="ARBA00049057"/>
    </source>
</evidence>
<keyword evidence="7 12" id="KW-0067">ATP-binding</keyword>
<keyword evidence="12" id="KW-0658">Purine biosynthesis</keyword>
<dbReference type="PANTHER" id="PTHR10520:SF12">
    <property type="entry name" value="TRIFUNCTIONAL PURINE BIOSYNTHETIC PROTEIN ADENOSINE-3"/>
    <property type="match status" value="1"/>
</dbReference>
<dbReference type="InterPro" id="IPR036921">
    <property type="entry name" value="PurM-like_N_sf"/>
</dbReference>
<evidence type="ECO:0000256" key="7">
    <source>
        <dbReference type="ARBA" id="ARBA00022840"/>
    </source>
</evidence>
<dbReference type="Gene3D" id="3.90.650.10">
    <property type="entry name" value="PurM-like C-terminal domain"/>
    <property type="match status" value="1"/>
</dbReference>
<evidence type="ECO:0000259" key="13">
    <source>
        <dbReference type="Pfam" id="PF00586"/>
    </source>
</evidence>
<dbReference type="STRING" id="29539.SAMN02745716_0634"/>
<dbReference type="InterPro" id="IPR036676">
    <property type="entry name" value="PurM-like_C_sf"/>
</dbReference>
<keyword evidence="16" id="KW-1185">Reference proteome</keyword>
<protein>
    <recommendedName>
        <fullName evidence="4 12">Phosphoribosylformylglycinamidine cyclo-ligase</fullName>
        <ecNumber evidence="3 12">6.3.3.1</ecNumber>
    </recommendedName>
    <alternativeName>
        <fullName evidence="9 12">AIR synthase</fullName>
    </alternativeName>
    <alternativeName>
        <fullName evidence="10 12">AIRS</fullName>
    </alternativeName>
    <alternativeName>
        <fullName evidence="8 12">Phosphoribosyl-aminoimidazole synthetase</fullName>
    </alternativeName>
</protein>
<comment type="similarity">
    <text evidence="2 12">Belongs to the AIR synthase family.</text>
</comment>
<dbReference type="Pfam" id="PF02769">
    <property type="entry name" value="AIRS_C"/>
    <property type="match status" value="1"/>
</dbReference>
<evidence type="ECO:0000256" key="10">
    <source>
        <dbReference type="ARBA" id="ARBA00033093"/>
    </source>
</evidence>
<dbReference type="GO" id="GO:0004637">
    <property type="term" value="F:phosphoribosylamine-glycine ligase activity"/>
    <property type="evidence" value="ECO:0007669"/>
    <property type="project" value="TreeGrafter"/>
</dbReference>
<dbReference type="EMBL" id="FNWJ01000001">
    <property type="protein sequence ID" value="SEH11018.1"/>
    <property type="molecule type" value="Genomic_DNA"/>
</dbReference>
<evidence type="ECO:0000259" key="14">
    <source>
        <dbReference type="Pfam" id="PF02769"/>
    </source>
</evidence>
<dbReference type="InterPro" id="IPR010918">
    <property type="entry name" value="PurM-like_C_dom"/>
</dbReference>
<dbReference type="EC" id="6.3.3.1" evidence="3 12"/>
<dbReference type="Proteomes" id="UP000222056">
    <property type="component" value="Unassembled WGS sequence"/>
</dbReference>
<comment type="pathway">
    <text evidence="1 12">Purine metabolism; IMP biosynthesis via de novo pathway; 5-amino-1-(5-phospho-D-ribosyl)imidazole from N(2)-formyl-N(1)-(5-phospho-D-ribosyl)glycinamide: step 2/2.</text>
</comment>
<accession>A0A1H6FLM8</accession>
<evidence type="ECO:0000313" key="16">
    <source>
        <dbReference type="Proteomes" id="UP000222056"/>
    </source>
</evidence>
<dbReference type="SUPFAM" id="SSF56042">
    <property type="entry name" value="PurM C-terminal domain-like"/>
    <property type="match status" value="1"/>
</dbReference>
<keyword evidence="5 12" id="KW-0436">Ligase</keyword>
<keyword evidence="12" id="KW-0963">Cytoplasm</keyword>
<evidence type="ECO:0000256" key="8">
    <source>
        <dbReference type="ARBA" id="ARBA00031908"/>
    </source>
</evidence>
<dbReference type="Gene3D" id="3.30.1330.10">
    <property type="entry name" value="PurM-like, N-terminal domain"/>
    <property type="match status" value="1"/>
</dbReference>
<evidence type="ECO:0000256" key="4">
    <source>
        <dbReference type="ARBA" id="ARBA00020367"/>
    </source>
</evidence>
<evidence type="ECO:0000256" key="12">
    <source>
        <dbReference type="HAMAP-Rule" id="MF_00741"/>
    </source>
</evidence>
<dbReference type="SUPFAM" id="SSF55326">
    <property type="entry name" value="PurM N-terminal domain-like"/>
    <property type="match status" value="1"/>
</dbReference>
<feature type="domain" description="PurM-like N-terminal" evidence="13">
    <location>
        <begin position="48"/>
        <end position="168"/>
    </location>
</feature>
<dbReference type="GO" id="GO:0005524">
    <property type="term" value="F:ATP binding"/>
    <property type="evidence" value="ECO:0007669"/>
    <property type="project" value="UniProtKB-KW"/>
</dbReference>
<feature type="domain" description="PurM-like C-terminal" evidence="14">
    <location>
        <begin position="181"/>
        <end position="339"/>
    </location>
</feature>
<dbReference type="InterPro" id="IPR004733">
    <property type="entry name" value="PurM_cligase"/>
</dbReference>
<gene>
    <name evidence="12" type="primary">purM</name>
    <name evidence="15" type="ORF">SAMN02745716_0634</name>
</gene>
<dbReference type="RefSeq" id="WP_093116145.1">
    <property type="nucleotide sequence ID" value="NZ_FNWJ01000001.1"/>
</dbReference>
<evidence type="ECO:0000256" key="3">
    <source>
        <dbReference type="ARBA" id="ARBA00013047"/>
    </source>
</evidence>
<evidence type="ECO:0000313" key="15">
    <source>
        <dbReference type="EMBL" id="SEH11018.1"/>
    </source>
</evidence>
<evidence type="ECO:0000256" key="9">
    <source>
        <dbReference type="ARBA" id="ARBA00032931"/>
    </source>
</evidence>